<name>A0A1Y0IF12_9GAMM</name>
<reference evidence="1 2" key="1">
    <citation type="submission" date="2017-05" db="EMBL/GenBank/DDBJ databases">
        <title>Genomic insights into alkan degradation activity of Oleiphilus messinensis.</title>
        <authorList>
            <person name="Kozyavkin S.A."/>
            <person name="Slesarev A.I."/>
            <person name="Golyshin P.N."/>
            <person name="Korzhenkov A."/>
            <person name="Golyshina O.N."/>
            <person name="Toshchakov S.V."/>
        </authorList>
    </citation>
    <scope>NUCLEOTIDE SEQUENCE [LARGE SCALE GENOMIC DNA]</scope>
    <source>
        <strain evidence="1 2">ME102</strain>
    </source>
</reference>
<sequence length="60" mass="6766">MVRVDSGIGSSDFEAVLDGQHLQPNDADKLYEFYVSEVSGLIGEPYSCPDLKYYFEETLK</sequence>
<organism evidence="1 2">
    <name type="scientific">Oleiphilus messinensis</name>
    <dbReference type="NCBI Taxonomy" id="141451"/>
    <lineage>
        <taxon>Bacteria</taxon>
        <taxon>Pseudomonadati</taxon>
        <taxon>Pseudomonadota</taxon>
        <taxon>Gammaproteobacteria</taxon>
        <taxon>Oceanospirillales</taxon>
        <taxon>Oleiphilaceae</taxon>
        <taxon>Oleiphilus</taxon>
    </lineage>
</organism>
<accession>A0A1Y0IF12</accession>
<keyword evidence="2" id="KW-1185">Reference proteome</keyword>
<dbReference type="Proteomes" id="UP000196027">
    <property type="component" value="Chromosome"/>
</dbReference>
<gene>
    <name evidence="1" type="ORF">OLMES_5144</name>
</gene>
<proteinExistence type="predicted"/>
<dbReference type="KEGG" id="ome:OLMES_5144"/>
<evidence type="ECO:0000313" key="2">
    <source>
        <dbReference type="Proteomes" id="UP000196027"/>
    </source>
</evidence>
<protein>
    <submittedName>
        <fullName evidence="1">Uncharacterized protein</fullName>
    </submittedName>
</protein>
<dbReference type="AlphaFoldDB" id="A0A1Y0IF12"/>
<evidence type="ECO:0000313" key="1">
    <source>
        <dbReference type="EMBL" id="ARU59128.1"/>
    </source>
</evidence>
<dbReference type="EMBL" id="CP021425">
    <property type="protein sequence ID" value="ARU59128.1"/>
    <property type="molecule type" value="Genomic_DNA"/>
</dbReference>